<sequence>MTEALLLPLLSSMLLRQNAASETQCVYSPERCEVELELRFLMITLLSLLTNRFTSRLLNEFEKEYASASPIRDKIPQLCYNYSLPVPDNTTEGQDIQGLLNMTIGMLVGWSNTLRHVATDTADLESTIKVHLEFEEDETYPASSALPSLHLLENPSRLAFYHVLLGCLSYNAENIVNQIKVLKCQLTKC</sequence>
<feature type="chain" id="PRO_5045390550" evidence="4">
    <location>
        <begin position="21"/>
        <end position="189"/>
    </location>
</feature>
<feature type="signal peptide" evidence="4">
    <location>
        <begin position="1"/>
        <end position="20"/>
    </location>
</feature>
<evidence type="ECO:0000256" key="4">
    <source>
        <dbReference type="SAM" id="SignalP"/>
    </source>
</evidence>
<dbReference type="GeneID" id="101844621"/>
<organism evidence="5 6">
    <name type="scientific">Mesocricetus auratus</name>
    <name type="common">Golden hamster</name>
    <dbReference type="NCBI Taxonomy" id="10036"/>
    <lineage>
        <taxon>Eukaryota</taxon>
        <taxon>Metazoa</taxon>
        <taxon>Chordata</taxon>
        <taxon>Craniata</taxon>
        <taxon>Vertebrata</taxon>
        <taxon>Euteleostomi</taxon>
        <taxon>Mammalia</taxon>
        <taxon>Eutheria</taxon>
        <taxon>Euarchontoglires</taxon>
        <taxon>Glires</taxon>
        <taxon>Rodentia</taxon>
        <taxon>Myomorpha</taxon>
        <taxon>Muroidea</taxon>
        <taxon>Cricetidae</taxon>
        <taxon>Cricetinae</taxon>
        <taxon>Mesocricetus</taxon>
    </lineage>
</organism>
<protein>
    <submittedName>
        <fullName evidence="6">Prolactin-like isoform X2</fullName>
    </submittedName>
</protein>
<dbReference type="RefSeq" id="XP_040611695.1">
    <property type="nucleotide sequence ID" value="XM_040755761.1"/>
</dbReference>
<name>A0ABM2YA34_MESAU</name>
<keyword evidence="4" id="KW-0732">Signal</keyword>
<dbReference type="InterPro" id="IPR009079">
    <property type="entry name" value="4_helix_cytokine-like_core"/>
</dbReference>
<dbReference type="PANTHER" id="PTHR11417">
    <property type="entry name" value="SOMATOTROPIN,PROLACTIN"/>
    <property type="match status" value="1"/>
</dbReference>
<dbReference type="Pfam" id="PF00103">
    <property type="entry name" value="Hormone_1"/>
    <property type="match status" value="1"/>
</dbReference>
<accession>A0ABM2YA34</accession>
<dbReference type="InterPro" id="IPR001400">
    <property type="entry name" value="Somatotropin/Prolactin"/>
</dbReference>
<evidence type="ECO:0000256" key="3">
    <source>
        <dbReference type="ARBA" id="ARBA00022525"/>
    </source>
</evidence>
<proteinExistence type="inferred from homology"/>
<comment type="similarity">
    <text evidence="2">Belongs to the somatotropin/prolactin family.</text>
</comment>
<dbReference type="Proteomes" id="UP000886700">
    <property type="component" value="Unplaced"/>
</dbReference>
<dbReference type="Gene3D" id="1.20.1250.10">
    <property type="match status" value="2"/>
</dbReference>
<keyword evidence="5" id="KW-1185">Reference proteome</keyword>
<gene>
    <name evidence="6" type="primary">LOC101844621</name>
</gene>
<evidence type="ECO:0000256" key="1">
    <source>
        <dbReference type="ARBA" id="ARBA00004613"/>
    </source>
</evidence>
<comment type="subcellular location">
    <subcellularLocation>
        <location evidence="1">Secreted</location>
    </subcellularLocation>
</comment>
<dbReference type="PANTHER" id="PTHR11417:SF7">
    <property type="entry name" value="PROLACTIN-5A1"/>
    <property type="match status" value="1"/>
</dbReference>
<evidence type="ECO:0000256" key="2">
    <source>
        <dbReference type="ARBA" id="ARBA00008474"/>
    </source>
</evidence>
<reference evidence="6" key="1">
    <citation type="submission" date="2025-08" db="UniProtKB">
        <authorList>
            <consortium name="RefSeq"/>
        </authorList>
    </citation>
    <scope>IDENTIFICATION</scope>
    <source>
        <tissue evidence="6">Liver</tissue>
    </source>
</reference>
<evidence type="ECO:0000313" key="6">
    <source>
        <dbReference type="RefSeq" id="XP_040611695.1"/>
    </source>
</evidence>
<evidence type="ECO:0000313" key="5">
    <source>
        <dbReference type="Proteomes" id="UP000886700"/>
    </source>
</evidence>
<dbReference type="SUPFAM" id="SSF47266">
    <property type="entry name" value="4-helical cytokines"/>
    <property type="match status" value="1"/>
</dbReference>
<keyword evidence="3" id="KW-0964">Secreted</keyword>